<dbReference type="Pfam" id="PF07690">
    <property type="entry name" value="MFS_1"/>
    <property type="match status" value="1"/>
</dbReference>
<dbReference type="Proteomes" id="UP000664385">
    <property type="component" value="Unassembled WGS sequence"/>
</dbReference>
<evidence type="ECO:0000313" key="10">
    <source>
        <dbReference type="EMBL" id="MBN8204365.1"/>
    </source>
</evidence>
<dbReference type="Gene3D" id="1.20.1720.10">
    <property type="entry name" value="Multidrug resistance protein D"/>
    <property type="match status" value="1"/>
</dbReference>
<feature type="transmembrane region" description="Helical" evidence="8">
    <location>
        <begin position="132"/>
        <end position="157"/>
    </location>
</feature>
<feature type="transmembrane region" description="Helical" evidence="8">
    <location>
        <begin position="305"/>
        <end position="324"/>
    </location>
</feature>
<keyword evidence="5 8" id="KW-0812">Transmembrane</keyword>
<dbReference type="InterPro" id="IPR011701">
    <property type="entry name" value="MFS"/>
</dbReference>
<keyword evidence="7 8" id="KW-0472">Membrane</keyword>
<evidence type="ECO:0000259" key="9">
    <source>
        <dbReference type="PROSITE" id="PS50850"/>
    </source>
</evidence>
<dbReference type="PROSITE" id="PS50850">
    <property type="entry name" value="MFS"/>
    <property type="match status" value="1"/>
</dbReference>
<accession>A0A939IQ72</accession>
<dbReference type="FunFam" id="1.20.1720.10:FF:000005">
    <property type="entry name" value="Bcr/CflA family efflux transporter"/>
    <property type="match status" value="1"/>
</dbReference>
<evidence type="ECO:0000256" key="3">
    <source>
        <dbReference type="ARBA" id="ARBA00022448"/>
    </source>
</evidence>
<dbReference type="PRINTS" id="PR01035">
    <property type="entry name" value="TCRTETA"/>
</dbReference>
<keyword evidence="6 8" id="KW-1133">Transmembrane helix</keyword>
<dbReference type="NCBIfam" id="TIGR00710">
    <property type="entry name" value="efflux_Bcr_CflA"/>
    <property type="match status" value="1"/>
</dbReference>
<name>A0A939IQ72_9MICO</name>
<feature type="transmembrane region" description="Helical" evidence="8">
    <location>
        <begin position="278"/>
        <end position="299"/>
    </location>
</feature>
<feature type="domain" description="Major facilitator superfamily (MFS) profile" evidence="9">
    <location>
        <begin position="8"/>
        <end position="389"/>
    </location>
</feature>
<evidence type="ECO:0000256" key="1">
    <source>
        <dbReference type="ARBA" id="ARBA00004651"/>
    </source>
</evidence>
<evidence type="ECO:0000256" key="4">
    <source>
        <dbReference type="ARBA" id="ARBA00022475"/>
    </source>
</evidence>
<gene>
    <name evidence="10" type="ORF">JF543_00160</name>
</gene>
<feature type="transmembrane region" description="Helical" evidence="8">
    <location>
        <begin position="203"/>
        <end position="227"/>
    </location>
</feature>
<dbReference type="AlphaFoldDB" id="A0A939IQ72"/>
<protein>
    <submittedName>
        <fullName evidence="10">Multidrug effflux MFS transporter</fullName>
    </submittedName>
</protein>
<sequence>MQRHPRSLLLALGALTAFGPLSLDVYLPSLPQLGSDLGASESLTQFTLSACMIGLALGQLLWGPISDRYGRRMPLFIAITGFIVTSLLCAVAPTIEVLIGIRIVQGLCGAAGMVIARAVVHDLFSGAEAVAAYSTLAAVLGITPVLAPLVGGGIALVSDWRGVFVTLAVIGALLLAVAALAVPETHAPDDRTAGGIRNDFRGIGAALTNGPFMLAAATLGLASIALFSYLQMSPFVLQQQYGLSPQGFALVFAANSVGILAAATLNRRLARRAPAQRVVRWSLSIAAAAAIAVLLAGMLDSSLPWLLVPLFVVMSSHGINNPSLTALGLGQITRSAGSASAVLGTVSMLLGALVPPLVSLFGVSAAVLGGTMLAALVGALVLLAVASARGARNA</sequence>
<organism evidence="10 11">
    <name type="scientific">Microbacterium esteraromaticum</name>
    <dbReference type="NCBI Taxonomy" id="57043"/>
    <lineage>
        <taxon>Bacteria</taxon>
        <taxon>Bacillati</taxon>
        <taxon>Actinomycetota</taxon>
        <taxon>Actinomycetes</taxon>
        <taxon>Micrococcales</taxon>
        <taxon>Microbacteriaceae</taxon>
        <taxon>Microbacterium</taxon>
    </lineage>
</organism>
<dbReference type="RefSeq" id="WP_179409882.1">
    <property type="nucleotide sequence ID" value="NZ_CP118100.1"/>
</dbReference>
<comment type="subcellular location">
    <subcellularLocation>
        <location evidence="1">Cell membrane</location>
        <topology evidence="1">Multi-pass membrane protein</topology>
    </subcellularLocation>
</comment>
<evidence type="ECO:0000313" key="11">
    <source>
        <dbReference type="Proteomes" id="UP000664385"/>
    </source>
</evidence>
<dbReference type="InterPro" id="IPR004812">
    <property type="entry name" value="Efflux_drug-R_Bcr/CmlA"/>
</dbReference>
<comment type="caution">
    <text evidence="10">The sequence shown here is derived from an EMBL/GenBank/DDBJ whole genome shotgun (WGS) entry which is preliminary data.</text>
</comment>
<dbReference type="GO" id="GO:1990961">
    <property type="term" value="P:xenobiotic detoxification by transmembrane export across the plasma membrane"/>
    <property type="evidence" value="ECO:0007669"/>
    <property type="project" value="InterPro"/>
</dbReference>
<reference evidence="10" key="1">
    <citation type="submission" date="2020-12" db="EMBL/GenBank/DDBJ databases">
        <title>PHA producing bacteria isolated from mangrove.</title>
        <authorList>
            <person name="Zheng W."/>
            <person name="Yu S."/>
            <person name="Huang Y."/>
        </authorList>
    </citation>
    <scope>NUCLEOTIDE SEQUENCE</scope>
    <source>
        <strain evidence="10">GN8-5</strain>
    </source>
</reference>
<dbReference type="CDD" id="cd17320">
    <property type="entry name" value="MFS_MdfA_MDR_like"/>
    <property type="match status" value="1"/>
</dbReference>
<evidence type="ECO:0000256" key="8">
    <source>
        <dbReference type="SAM" id="Phobius"/>
    </source>
</evidence>
<evidence type="ECO:0000256" key="2">
    <source>
        <dbReference type="ARBA" id="ARBA00006236"/>
    </source>
</evidence>
<feature type="transmembrane region" description="Helical" evidence="8">
    <location>
        <begin position="247"/>
        <end position="266"/>
    </location>
</feature>
<comment type="similarity">
    <text evidence="2">Belongs to the major facilitator superfamily. Bcr/CmlA family.</text>
</comment>
<dbReference type="InterPro" id="IPR020846">
    <property type="entry name" value="MFS_dom"/>
</dbReference>
<feature type="transmembrane region" description="Helical" evidence="8">
    <location>
        <begin position="360"/>
        <end position="386"/>
    </location>
</feature>
<keyword evidence="3" id="KW-0813">Transport</keyword>
<dbReference type="InterPro" id="IPR001958">
    <property type="entry name" value="Tet-R_TetA/multi-R_MdtG-like"/>
</dbReference>
<dbReference type="InterPro" id="IPR036259">
    <property type="entry name" value="MFS_trans_sf"/>
</dbReference>
<feature type="transmembrane region" description="Helical" evidence="8">
    <location>
        <begin position="46"/>
        <end position="63"/>
    </location>
</feature>
<evidence type="ECO:0000256" key="7">
    <source>
        <dbReference type="ARBA" id="ARBA00023136"/>
    </source>
</evidence>
<dbReference type="GO" id="GO:0005886">
    <property type="term" value="C:plasma membrane"/>
    <property type="evidence" value="ECO:0007669"/>
    <property type="project" value="UniProtKB-SubCell"/>
</dbReference>
<feature type="transmembrane region" description="Helical" evidence="8">
    <location>
        <begin position="163"/>
        <end position="182"/>
    </location>
</feature>
<dbReference type="PANTHER" id="PTHR23502">
    <property type="entry name" value="MAJOR FACILITATOR SUPERFAMILY"/>
    <property type="match status" value="1"/>
</dbReference>
<dbReference type="EMBL" id="JAEMWU010000001">
    <property type="protein sequence ID" value="MBN8204365.1"/>
    <property type="molecule type" value="Genomic_DNA"/>
</dbReference>
<feature type="transmembrane region" description="Helical" evidence="8">
    <location>
        <begin position="336"/>
        <end position="354"/>
    </location>
</feature>
<evidence type="ECO:0000256" key="6">
    <source>
        <dbReference type="ARBA" id="ARBA00022989"/>
    </source>
</evidence>
<keyword evidence="4" id="KW-1003">Cell membrane</keyword>
<dbReference type="GO" id="GO:0042910">
    <property type="term" value="F:xenobiotic transmembrane transporter activity"/>
    <property type="evidence" value="ECO:0007669"/>
    <property type="project" value="InterPro"/>
</dbReference>
<feature type="transmembrane region" description="Helical" evidence="8">
    <location>
        <begin position="99"/>
        <end position="120"/>
    </location>
</feature>
<dbReference type="PANTHER" id="PTHR23502:SF132">
    <property type="entry name" value="POLYAMINE TRANSPORTER 2-RELATED"/>
    <property type="match status" value="1"/>
</dbReference>
<proteinExistence type="inferred from homology"/>
<feature type="transmembrane region" description="Helical" evidence="8">
    <location>
        <begin position="75"/>
        <end position="93"/>
    </location>
</feature>
<evidence type="ECO:0000256" key="5">
    <source>
        <dbReference type="ARBA" id="ARBA00022692"/>
    </source>
</evidence>
<dbReference type="SUPFAM" id="SSF103473">
    <property type="entry name" value="MFS general substrate transporter"/>
    <property type="match status" value="1"/>
</dbReference>